<sequence length="378" mass="40971">MRHIFFLVIQTFLIFSIAQPILANGQGVVQSTFPGHNIPTGQQRANHPLGTQQPKLNPSDQKQTNCITLVDQASIISLSDTGPTFTKSCDPSLVSRQLDGCNIHQLLDNGMLGCYQCAPQLIPAIVNRIFGLSQVLQTPSCIDQFAAVPGCVVYNEVRTLYRYQCAQCQTSSMRIVELVNGALSQTICAETLDISGGQWSSCTKVRPAMWGESNFKFICVDDKAATSVRLLVNTPKNDNDSKSPDNNQAASQSSPDDISCLFGSSKGILQFDGNCNAPTTGNSWIKNESNNFCLASSLNFCLSISNINANDKQADIVLGPPSTDNTFRFGASGKLFCYDRENQIVGCFGIKKNAPILLLGDDLDTIDKCTSLTTAQNQ</sequence>
<dbReference type="EMBL" id="KE560951">
    <property type="protein sequence ID" value="EPZ34461.1"/>
    <property type="molecule type" value="Genomic_DNA"/>
</dbReference>
<evidence type="ECO:0000256" key="2">
    <source>
        <dbReference type="SAM" id="SignalP"/>
    </source>
</evidence>
<accession>A0A075B0V4</accession>
<evidence type="ECO:0000313" key="3">
    <source>
        <dbReference type="EMBL" id="EPZ34461.1"/>
    </source>
</evidence>
<keyword evidence="4" id="KW-1185">Reference proteome</keyword>
<dbReference type="AlphaFoldDB" id="A0A075B0V4"/>
<keyword evidence="2" id="KW-0732">Signal</keyword>
<feature type="chain" id="PRO_5001704957" evidence="2">
    <location>
        <begin position="19"/>
        <end position="378"/>
    </location>
</feature>
<feature type="region of interest" description="Disordered" evidence="1">
    <location>
        <begin position="234"/>
        <end position="256"/>
    </location>
</feature>
<reference evidence="3 4" key="1">
    <citation type="journal article" date="2013" name="Curr. Biol.">
        <title>Shared signatures of parasitism and phylogenomics unite Cryptomycota and microsporidia.</title>
        <authorList>
            <person name="James T.Y."/>
            <person name="Pelin A."/>
            <person name="Bonen L."/>
            <person name="Ahrendt S."/>
            <person name="Sain D."/>
            <person name="Corradi N."/>
            <person name="Stajich J.E."/>
        </authorList>
    </citation>
    <scope>NUCLEOTIDE SEQUENCE [LARGE SCALE GENOMIC DNA]</scope>
    <source>
        <strain evidence="3 4">CSF55</strain>
    </source>
</reference>
<protein>
    <submittedName>
        <fullName evidence="3">Uncharacterized protein</fullName>
    </submittedName>
</protein>
<evidence type="ECO:0000313" key="4">
    <source>
        <dbReference type="Proteomes" id="UP000030755"/>
    </source>
</evidence>
<gene>
    <name evidence="3" type="ORF">O9G_004715</name>
</gene>
<name>A0A075B0V4_ROZAC</name>
<feature type="signal peptide" evidence="2">
    <location>
        <begin position="1"/>
        <end position="18"/>
    </location>
</feature>
<feature type="region of interest" description="Disordered" evidence="1">
    <location>
        <begin position="33"/>
        <end position="61"/>
    </location>
</feature>
<organism evidence="3 4">
    <name type="scientific">Rozella allomycis (strain CSF55)</name>
    <dbReference type="NCBI Taxonomy" id="988480"/>
    <lineage>
        <taxon>Eukaryota</taxon>
        <taxon>Fungi</taxon>
        <taxon>Fungi incertae sedis</taxon>
        <taxon>Cryptomycota</taxon>
        <taxon>Cryptomycota incertae sedis</taxon>
        <taxon>Rozella</taxon>
    </lineage>
</organism>
<dbReference type="HOGENOM" id="CLU_731878_0_0_1"/>
<dbReference type="Proteomes" id="UP000030755">
    <property type="component" value="Unassembled WGS sequence"/>
</dbReference>
<proteinExistence type="predicted"/>
<evidence type="ECO:0000256" key="1">
    <source>
        <dbReference type="SAM" id="MobiDB-lite"/>
    </source>
</evidence>